<sequence length="90" mass="9841">MILYAAISFFLLGATSAAPSPNGQLEIRQGDPRALRCFEIHTGTIIYWCCQYTSTACTRDGATACKCDSHYWPNCKSINVGTARWEGCGV</sequence>
<organism evidence="2 3">
    <name type="scientific">Macrophomina phaseolina</name>
    <dbReference type="NCBI Taxonomy" id="35725"/>
    <lineage>
        <taxon>Eukaryota</taxon>
        <taxon>Fungi</taxon>
        <taxon>Dikarya</taxon>
        <taxon>Ascomycota</taxon>
        <taxon>Pezizomycotina</taxon>
        <taxon>Dothideomycetes</taxon>
        <taxon>Dothideomycetes incertae sedis</taxon>
        <taxon>Botryosphaeriales</taxon>
        <taxon>Botryosphaeriaceae</taxon>
        <taxon>Macrophomina</taxon>
    </lineage>
</organism>
<evidence type="ECO:0000313" key="2">
    <source>
        <dbReference type="EMBL" id="KAH7026930.1"/>
    </source>
</evidence>
<feature type="chain" id="PRO_5045246627" evidence="1">
    <location>
        <begin position="18"/>
        <end position="90"/>
    </location>
</feature>
<reference evidence="2 3" key="1">
    <citation type="journal article" date="2021" name="Nat. Commun.">
        <title>Genetic determinants of endophytism in the Arabidopsis root mycobiome.</title>
        <authorList>
            <person name="Mesny F."/>
            <person name="Miyauchi S."/>
            <person name="Thiergart T."/>
            <person name="Pickel B."/>
            <person name="Atanasova L."/>
            <person name="Karlsson M."/>
            <person name="Huettel B."/>
            <person name="Barry K.W."/>
            <person name="Haridas S."/>
            <person name="Chen C."/>
            <person name="Bauer D."/>
            <person name="Andreopoulos W."/>
            <person name="Pangilinan J."/>
            <person name="LaButti K."/>
            <person name="Riley R."/>
            <person name="Lipzen A."/>
            <person name="Clum A."/>
            <person name="Drula E."/>
            <person name="Henrissat B."/>
            <person name="Kohler A."/>
            <person name="Grigoriev I.V."/>
            <person name="Martin F.M."/>
            <person name="Hacquard S."/>
        </authorList>
    </citation>
    <scope>NUCLEOTIDE SEQUENCE [LARGE SCALE GENOMIC DNA]</scope>
    <source>
        <strain evidence="2 3">MPI-SDFR-AT-0080</strain>
    </source>
</reference>
<dbReference type="EMBL" id="JAGTJR010000054">
    <property type="protein sequence ID" value="KAH7026930.1"/>
    <property type="molecule type" value="Genomic_DNA"/>
</dbReference>
<gene>
    <name evidence="2" type="ORF">B0J12DRAFT_685090</name>
</gene>
<evidence type="ECO:0000313" key="3">
    <source>
        <dbReference type="Proteomes" id="UP000774617"/>
    </source>
</evidence>
<keyword evidence="3" id="KW-1185">Reference proteome</keyword>
<protein>
    <submittedName>
        <fullName evidence="2">Uncharacterized protein</fullName>
    </submittedName>
</protein>
<accession>A0ABQ8FU62</accession>
<proteinExistence type="predicted"/>
<dbReference type="Proteomes" id="UP000774617">
    <property type="component" value="Unassembled WGS sequence"/>
</dbReference>
<comment type="caution">
    <text evidence="2">The sequence shown here is derived from an EMBL/GenBank/DDBJ whole genome shotgun (WGS) entry which is preliminary data.</text>
</comment>
<name>A0ABQ8FU62_9PEZI</name>
<keyword evidence="1" id="KW-0732">Signal</keyword>
<evidence type="ECO:0000256" key="1">
    <source>
        <dbReference type="SAM" id="SignalP"/>
    </source>
</evidence>
<feature type="signal peptide" evidence="1">
    <location>
        <begin position="1"/>
        <end position="17"/>
    </location>
</feature>